<organism evidence="3 4">
    <name type="scientific">Turnera subulata</name>
    <dbReference type="NCBI Taxonomy" id="218843"/>
    <lineage>
        <taxon>Eukaryota</taxon>
        <taxon>Viridiplantae</taxon>
        <taxon>Streptophyta</taxon>
        <taxon>Embryophyta</taxon>
        <taxon>Tracheophyta</taxon>
        <taxon>Spermatophyta</taxon>
        <taxon>Magnoliopsida</taxon>
        <taxon>eudicotyledons</taxon>
        <taxon>Gunneridae</taxon>
        <taxon>Pentapetalae</taxon>
        <taxon>rosids</taxon>
        <taxon>fabids</taxon>
        <taxon>Malpighiales</taxon>
        <taxon>Passifloraceae</taxon>
        <taxon>Turnera</taxon>
    </lineage>
</organism>
<evidence type="ECO:0000256" key="1">
    <source>
        <dbReference type="SAM" id="MobiDB-lite"/>
    </source>
</evidence>
<keyword evidence="2" id="KW-0472">Membrane</keyword>
<reference evidence="3" key="1">
    <citation type="submission" date="2022-02" db="EMBL/GenBank/DDBJ databases">
        <authorList>
            <person name="Henning P.M."/>
            <person name="McCubbin A.G."/>
            <person name="Shore J.S."/>
        </authorList>
    </citation>
    <scope>NUCLEOTIDE SEQUENCE</scope>
    <source>
        <strain evidence="3">F60SS</strain>
        <tissue evidence="3">Leaves</tissue>
    </source>
</reference>
<comment type="caution">
    <text evidence="3">The sequence shown here is derived from an EMBL/GenBank/DDBJ whole genome shotgun (WGS) entry which is preliminary data.</text>
</comment>
<evidence type="ECO:0000313" key="3">
    <source>
        <dbReference type="EMBL" id="KAJ4851572.1"/>
    </source>
</evidence>
<dbReference type="Proteomes" id="UP001141552">
    <property type="component" value="Unassembled WGS sequence"/>
</dbReference>
<dbReference type="OrthoDB" id="1892038at2759"/>
<evidence type="ECO:0000313" key="4">
    <source>
        <dbReference type="Proteomes" id="UP001141552"/>
    </source>
</evidence>
<sequence length="145" mass="16191">MADPVSSKIETQKEDRKEPMNLFSLFPKFDFKLPFLNFDHNKAAESKVKVEPSKTAVVVQREAEVEKPQIVRFPNNSGVVPVTLEAEAQVSGGSTSNPAIVWQVYALGGFIVLNWIWARWKERQDRAKKASPDGNESGDDSDGEN</sequence>
<name>A0A9Q0GMJ7_9ROSI</name>
<keyword evidence="2" id="KW-1133">Transmembrane helix</keyword>
<evidence type="ECO:0000256" key="2">
    <source>
        <dbReference type="SAM" id="Phobius"/>
    </source>
</evidence>
<feature type="compositionally biased region" description="Acidic residues" evidence="1">
    <location>
        <begin position="136"/>
        <end position="145"/>
    </location>
</feature>
<proteinExistence type="predicted"/>
<dbReference type="PANTHER" id="PTHR36374">
    <property type="entry name" value="OS01G0969000 PROTEIN"/>
    <property type="match status" value="1"/>
</dbReference>
<dbReference type="EMBL" id="JAKUCV010000016">
    <property type="protein sequence ID" value="KAJ4851572.1"/>
    <property type="molecule type" value="Genomic_DNA"/>
</dbReference>
<dbReference type="AlphaFoldDB" id="A0A9Q0GMJ7"/>
<keyword evidence="4" id="KW-1185">Reference proteome</keyword>
<dbReference type="PANTHER" id="PTHR36374:SF1">
    <property type="entry name" value="OS01G0969000 PROTEIN"/>
    <property type="match status" value="1"/>
</dbReference>
<gene>
    <name evidence="3" type="ORF">Tsubulata_034341</name>
</gene>
<dbReference type="GO" id="GO:0009507">
    <property type="term" value="C:chloroplast"/>
    <property type="evidence" value="ECO:0007669"/>
    <property type="project" value="TreeGrafter"/>
</dbReference>
<keyword evidence="2" id="KW-0812">Transmembrane</keyword>
<feature type="transmembrane region" description="Helical" evidence="2">
    <location>
        <begin position="100"/>
        <end position="118"/>
    </location>
</feature>
<reference evidence="3" key="2">
    <citation type="journal article" date="2023" name="Plants (Basel)">
        <title>Annotation of the Turnera subulata (Passifloraceae) Draft Genome Reveals the S-Locus Evolved after the Divergence of Turneroideae from Passifloroideae in a Stepwise Manner.</title>
        <authorList>
            <person name="Henning P.M."/>
            <person name="Roalson E.H."/>
            <person name="Mir W."/>
            <person name="McCubbin A.G."/>
            <person name="Shore J.S."/>
        </authorList>
    </citation>
    <scope>NUCLEOTIDE SEQUENCE</scope>
    <source>
        <strain evidence="3">F60SS</strain>
    </source>
</reference>
<feature type="region of interest" description="Disordered" evidence="1">
    <location>
        <begin position="125"/>
        <end position="145"/>
    </location>
</feature>
<accession>A0A9Q0GMJ7</accession>
<protein>
    <submittedName>
        <fullName evidence="3">Uncharacterized protein</fullName>
    </submittedName>
</protein>